<evidence type="ECO:0000256" key="3">
    <source>
        <dbReference type="ARBA" id="ARBA00022692"/>
    </source>
</evidence>
<keyword evidence="2" id="KW-0597">Phosphoprotein</keyword>
<evidence type="ECO:0000256" key="1">
    <source>
        <dbReference type="ARBA" id="ARBA00004141"/>
    </source>
</evidence>
<dbReference type="InterPro" id="IPR059081">
    <property type="entry name" value="PRRT3-4"/>
</dbReference>
<feature type="domain" description="Proline-rich transmembrane protein 3/4" evidence="9">
    <location>
        <begin position="267"/>
        <end position="553"/>
    </location>
</feature>
<feature type="region of interest" description="Disordered" evidence="7">
    <location>
        <begin position="1"/>
        <end position="32"/>
    </location>
</feature>
<gene>
    <name evidence="10" type="ORF">C0Q70_09576</name>
</gene>
<name>A0A2T7PA75_POMCA</name>
<feature type="region of interest" description="Disordered" evidence="7">
    <location>
        <begin position="175"/>
        <end position="222"/>
    </location>
</feature>
<evidence type="ECO:0000256" key="5">
    <source>
        <dbReference type="ARBA" id="ARBA00022989"/>
    </source>
</evidence>
<dbReference type="AlphaFoldDB" id="A0A2T7PA75"/>
<organism evidence="10 11">
    <name type="scientific">Pomacea canaliculata</name>
    <name type="common">Golden apple snail</name>
    <dbReference type="NCBI Taxonomy" id="400727"/>
    <lineage>
        <taxon>Eukaryota</taxon>
        <taxon>Metazoa</taxon>
        <taxon>Spiralia</taxon>
        <taxon>Lophotrochozoa</taxon>
        <taxon>Mollusca</taxon>
        <taxon>Gastropoda</taxon>
        <taxon>Caenogastropoda</taxon>
        <taxon>Architaenioglossa</taxon>
        <taxon>Ampullarioidea</taxon>
        <taxon>Ampullariidae</taxon>
        <taxon>Pomacea</taxon>
    </lineage>
</organism>
<feature type="compositionally biased region" description="Basic and acidic residues" evidence="7">
    <location>
        <begin position="189"/>
        <end position="205"/>
    </location>
</feature>
<dbReference type="Proteomes" id="UP000245119">
    <property type="component" value="Linkage Group LG5"/>
</dbReference>
<evidence type="ECO:0000256" key="4">
    <source>
        <dbReference type="ARBA" id="ARBA00022729"/>
    </source>
</evidence>
<dbReference type="Pfam" id="PF25987">
    <property type="entry name" value="PRRT3"/>
    <property type="match status" value="1"/>
</dbReference>
<feature type="compositionally biased region" description="Polar residues" evidence="7">
    <location>
        <begin position="1"/>
        <end position="26"/>
    </location>
</feature>
<dbReference type="EMBL" id="PZQS01000005">
    <property type="protein sequence ID" value="PVD30312.1"/>
    <property type="molecule type" value="Genomic_DNA"/>
</dbReference>
<sequence>MELDSKQSTTGSVELDQTSVTGSSSHGPADEVRLINNNGSLVTRESGEKLAFTSSASYLINVTQETPTYPNNTHGTSHSNEVIIATTLPSFRSDQDESKVSTALPSSNTQTTVEDTSQDSLASSPLSTLEVSDPTSTFRSAFILPEGIEVEYSTPEDADFVTGYTSTIGMLSSSHRMETSQDYFPEQTGETKDKPKVPPEPRTSKGGDGVDNGEQTEPASEPDFDWEAAKRARCMQESCPSLNSMRPRAFARLKFACTAPQRVTCLLQADWGYFWHLHLYVLGALFGLLGFFALLCIISTWRVRLLLPRPYFVTLNLLVLLLCVSRACYLLVDGYNSQGTLYVALDHFLYLISFPCLTSAFSVQVFALLQATTLQLLPPAIQKMGLLLTIVVLHCGLAISTAVVLSTVPGMAILLLVCQLFFVVWGLFLFSGYIIIFRRLHAQALKRQKNLGKQMPSYHSGATVTLEVDTRKFMLSGAVKVTLGAAIAGLLVVGLEIYGIVFIYQIFSLARRQHWPWWIYHTLLRCAEVLMAGLLCYVASHPFRQRREGRCCCPVLCAPCIELCCCCCVGSGRFRSSLQQRRCGLARWRQLPPEDPPASVATTIIAC</sequence>
<feature type="transmembrane region" description="Helical" evidence="8">
    <location>
        <begin position="352"/>
        <end position="374"/>
    </location>
</feature>
<dbReference type="InterPro" id="IPR052836">
    <property type="entry name" value="PRRT_domain-containing"/>
</dbReference>
<feature type="transmembrane region" description="Helical" evidence="8">
    <location>
        <begin position="273"/>
        <end position="298"/>
    </location>
</feature>
<evidence type="ECO:0000256" key="2">
    <source>
        <dbReference type="ARBA" id="ARBA00022553"/>
    </source>
</evidence>
<keyword evidence="3 8" id="KW-0812">Transmembrane</keyword>
<dbReference type="PANTHER" id="PTHR35578">
    <property type="entry name" value="PROLINE-RICH TRANSMEMBRANE PROTEIN 4-RELATED"/>
    <property type="match status" value="1"/>
</dbReference>
<comment type="subcellular location">
    <subcellularLocation>
        <location evidence="1">Membrane</location>
        <topology evidence="1">Multi-pass membrane protein</topology>
    </subcellularLocation>
</comment>
<feature type="transmembrane region" description="Helical" evidence="8">
    <location>
        <begin position="411"/>
        <end position="437"/>
    </location>
</feature>
<feature type="compositionally biased region" description="Polar residues" evidence="7">
    <location>
        <begin position="100"/>
        <end position="132"/>
    </location>
</feature>
<proteinExistence type="predicted"/>
<dbReference type="OrthoDB" id="10066605at2759"/>
<feature type="region of interest" description="Disordered" evidence="7">
    <location>
        <begin position="92"/>
        <end position="132"/>
    </location>
</feature>
<keyword evidence="5 8" id="KW-1133">Transmembrane helix</keyword>
<reference evidence="10 11" key="1">
    <citation type="submission" date="2018-04" db="EMBL/GenBank/DDBJ databases">
        <title>The genome of golden apple snail Pomacea canaliculata provides insight into stress tolerance and invasive adaptation.</title>
        <authorList>
            <person name="Liu C."/>
            <person name="Liu B."/>
            <person name="Ren Y."/>
            <person name="Zhang Y."/>
            <person name="Wang H."/>
            <person name="Li S."/>
            <person name="Jiang F."/>
            <person name="Yin L."/>
            <person name="Zhang G."/>
            <person name="Qian W."/>
            <person name="Fan W."/>
        </authorList>
    </citation>
    <scope>NUCLEOTIDE SEQUENCE [LARGE SCALE GENOMIC DNA]</scope>
    <source>
        <strain evidence="10">SZHN2017</strain>
        <tissue evidence="10">Muscle</tissue>
    </source>
</reference>
<dbReference type="PANTHER" id="PTHR35578:SF6">
    <property type="entry name" value="PROLINE-RICH TRANSMEMBRANE PROTEIN 4"/>
    <property type="match status" value="1"/>
</dbReference>
<feature type="transmembrane region" description="Helical" evidence="8">
    <location>
        <begin position="518"/>
        <end position="540"/>
    </location>
</feature>
<comment type="caution">
    <text evidence="10">The sequence shown here is derived from an EMBL/GenBank/DDBJ whole genome shotgun (WGS) entry which is preliminary data.</text>
</comment>
<keyword evidence="11" id="KW-1185">Reference proteome</keyword>
<evidence type="ECO:0000313" key="11">
    <source>
        <dbReference type="Proteomes" id="UP000245119"/>
    </source>
</evidence>
<feature type="transmembrane region" description="Helical" evidence="8">
    <location>
        <begin position="386"/>
        <end position="405"/>
    </location>
</feature>
<accession>A0A2T7PA75</accession>
<evidence type="ECO:0000256" key="6">
    <source>
        <dbReference type="ARBA" id="ARBA00023136"/>
    </source>
</evidence>
<dbReference type="STRING" id="400727.A0A2T7PA75"/>
<evidence type="ECO:0000256" key="8">
    <source>
        <dbReference type="SAM" id="Phobius"/>
    </source>
</evidence>
<feature type="transmembrane region" description="Helical" evidence="8">
    <location>
        <begin position="481"/>
        <end position="506"/>
    </location>
</feature>
<evidence type="ECO:0000256" key="7">
    <source>
        <dbReference type="SAM" id="MobiDB-lite"/>
    </source>
</evidence>
<evidence type="ECO:0000313" key="10">
    <source>
        <dbReference type="EMBL" id="PVD30312.1"/>
    </source>
</evidence>
<protein>
    <recommendedName>
        <fullName evidence="9">Proline-rich transmembrane protein 3/4 domain-containing protein</fullName>
    </recommendedName>
</protein>
<evidence type="ECO:0000259" key="9">
    <source>
        <dbReference type="Pfam" id="PF25987"/>
    </source>
</evidence>
<keyword evidence="4" id="KW-0732">Signal</keyword>
<keyword evidence="6 8" id="KW-0472">Membrane</keyword>
<feature type="transmembrane region" description="Helical" evidence="8">
    <location>
        <begin position="310"/>
        <end position="332"/>
    </location>
</feature>